<dbReference type="AlphaFoldDB" id="A0A7C3DHJ4"/>
<comment type="caution">
    <text evidence="1">The sequence shown here is derived from an EMBL/GenBank/DDBJ whole genome shotgun (WGS) entry which is preliminary data.</text>
</comment>
<reference evidence="1" key="1">
    <citation type="journal article" date="2020" name="mSystems">
        <title>Genome- and Community-Level Interaction Insights into Carbon Utilization and Element Cycling Functions of Hydrothermarchaeota in Hydrothermal Sediment.</title>
        <authorList>
            <person name="Zhou Z."/>
            <person name="Liu Y."/>
            <person name="Xu W."/>
            <person name="Pan J."/>
            <person name="Luo Z.H."/>
            <person name="Li M."/>
        </authorList>
    </citation>
    <scope>NUCLEOTIDE SEQUENCE [LARGE SCALE GENOMIC DNA]</scope>
    <source>
        <strain evidence="1">SpSt-524</strain>
    </source>
</reference>
<protein>
    <submittedName>
        <fullName evidence="1">Uncharacterized protein</fullName>
    </submittedName>
</protein>
<accession>A0A7C3DHJ4</accession>
<organism evidence="1">
    <name type="scientific">Meiothermus ruber</name>
    <dbReference type="NCBI Taxonomy" id="277"/>
    <lineage>
        <taxon>Bacteria</taxon>
        <taxon>Thermotogati</taxon>
        <taxon>Deinococcota</taxon>
        <taxon>Deinococci</taxon>
        <taxon>Thermales</taxon>
        <taxon>Thermaceae</taxon>
        <taxon>Meiothermus</taxon>
    </lineage>
</organism>
<evidence type="ECO:0000313" key="1">
    <source>
        <dbReference type="EMBL" id="HFG21550.1"/>
    </source>
</evidence>
<gene>
    <name evidence="1" type="ORF">ENS82_12710</name>
</gene>
<name>A0A7C3DHJ4_MEIRU</name>
<dbReference type="EMBL" id="DSWI01000031">
    <property type="protein sequence ID" value="HFG21550.1"/>
    <property type="molecule type" value="Genomic_DNA"/>
</dbReference>
<sequence length="144" mass="17164">MNPNLERWRAEHLAKYLWWVATGVRSWQSDRISYAPELERPTGRPEPPGYLVVRVMELPLIGIPRHTLRLWRSDYKALLERTDPAIKDEWAAFLHRNRWSSLWYFDSRNRLVRPGNEHRGLTVWTLELARCAEVLDKPAHQQNI</sequence>
<proteinExistence type="predicted"/>